<sequence length="333" mass="39386">MFRSKIPIEQLNYDKIKIHSFSKPSKKYKIFVSIASFRDEELESTLIDLYTKAKHPESIRTFCLMQTSNEDPFNINPYTTKLKIFSIDFGEVNATLSKGVCWARALCQQQLLNEKYFLQIDSHMRFAQDWDASLVELLHETEDSKAILSCYPPAYQPNNTNLIPAIIYNKTISFEDNHSPKLKGHIINSDLEYEKHKLHQWISAGFFFTYANFCKEIPYDPYHYFIGEEIDITTRAYTRNWNSYAPKKCLIWHYYYIKEDNTRVLHWDADSNWIRLSQLSDERVKLKLKIITKEDCNDESKKNIDLFKLGEDRTLEDFQSELGINFKNKSINK</sequence>
<keyword evidence="2" id="KW-1185">Reference proteome</keyword>
<evidence type="ECO:0000313" key="2">
    <source>
        <dbReference type="Proteomes" id="UP000245670"/>
    </source>
</evidence>
<dbReference type="Proteomes" id="UP000245670">
    <property type="component" value="Unassembled WGS sequence"/>
</dbReference>
<dbReference type="PANTHER" id="PTHR34496:SF10">
    <property type="entry name" value="GLCNAC TRANSFERASE"/>
    <property type="match status" value="1"/>
</dbReference>
<dbReference type="InterPro" id="IPR021067">
    <property type="entry name" value="Glycosyltransferase"/>
</dbReference>
<comment type="caution">
    <text evidence="1">The sequence shown here is derived from an EMBL/GenBank/DDBJ whole genome shotgun (WGS) entry which is preliminary data.</text>
</comment>
<dbReference type="RefSeq" id="WP_109405714.1">
    <property type="nucleotide sequence ID" value="NZ_QFFG01000006.1"/>
</dbReference>
<reference evidence="1 2" key="1">
    <citation type="submission" date="2018-05" db="EMBL/GenBank/DDBJ databases">
        <title>Polaribacter aquimarinus sp. nov., isolated from sediment in a sediment of sea.</title>
        <authorList>
            <person name="Lu D."/>
        </authorList>
    </citation>
    <scope>NUCLEOTIDE SEQUENCE [LARGE SCALE GENOMIC DNA]</scope>
    <source>
        <strain evidence="1 2">ZY113</strain>
    </source>
</reference>
<dbReference type="OrthoDB" id="20930at2"/>
<dbReference type="SUPFAM" id="SSF53448">
    <property type="entry name" value="Nucleotide-diphospho-sugar transferases"/>
    <property type="match status" value="1"/>
</dbReference>
<dbReference type="AlphaFoldDB" id="A0A2U2J7P1"/>
<dbReference type="InterPro" id="IPR029044">
    <property type="entry name" value="Nucleotide-diphossugar_trans"/>
</dbReference>
<proteinExistence type="predicted"/>
<dbReference type="PANTHER" id="PTHR34496">
    <property type="entry name" value="GLCNAC TRANSFERASE-RELATED"/>
    <property type="match status" value="1"/>
</dbReference>
<gene>
    <name evidence="1" type="ORF">DIS07_13125</name>
</gene>
<dbReference type="EMBL" id="QFFG01000006">
    <property type="protein sequence ID" value="PWG04344.1"/>
    <property type="molecule type" value="Genomic_DNA"/>
</dbReference>
<organism evidence="1 2">
    <name type="scientific">Polaribacter aquimarinus</name>
    <dbReference type="NCBI Taxonomy" id="2100726"/>
    <lineage>
        <taxon>Bacteria</taxon>
        <taxon>Pseudomonadati</taxon>
        <taxon>Bacteroidota</taxon>
        <taxon>Flavobacteriia</taxon>
        <taxon>Flavobacteriales</taxon>
        <taxon>Flavobacteriaceae</taxon>
    </lineage>
</organism>
<evidence type="ECO:0008006" key="3">
    <source>
        <dbReference type="Google" id="ProtNLM"/>
    </source>
</evidence>
<evidence type="ECO:0000313" key="1">
    <source>
        <dbReference type="EMBL" id="PWG04344.1"/>
    </source>
</evidence>
<name>A0A2U2J7P1_9FLAO</name>
<accession>A0A2U2J7P1</accession>
<dbReference type="Gene3D" id="3.90.550.10">
    <property type="entry name" value="Spore Coat Polysaccharide Biosynthesis Protein SpsA, Chain A"/>
    <property type="match status" value="1"/>
</dbReference>
<dbReference type="Pfam" id="PF11397">
    <property type="entry name" value="GlcNAc"/>
    <property type="match status" value="2"/>
</dbReference>
<protein>
    <recommendedName>
        <fullName evidence="3">Glycosyltransferase (GlcNAc)</fullName>
    </recommendedName>
</protein>